<reference evidence="1 2" key="1">
    <citation type="submission" date="2020-05" db="EMBL/GenBank/DDBJ databases">
        <title>Azospirillum oleiclasticum sp. nov, a nitrogen-fixing and heavy crude oil-emulsifying bacterium isolated from the crude oil of Yumen Oilfield.</title>
        <authorList>
            <person name="Wu D."/>
            <person name="Cai M."/>
            <person name="Zhang X."/>
        </authorList>
    </citation>
    <scope>NUCLEOTIDE SEQUENCE [LARGE SCALE GENOMIC DNA]</scope>
    <source>
        <strain evidence="1 2">ROY-1-1-2</strain>
    </source>
</reference>
<organism evidence="1 2">
    <name type="scientific">Azospirillum oleiclasticum</name>
    <dbReference type="NCBI Taxonomy" id="2735135"/>
    <lineage>
        <taxon>Bacteria</taxon>
        <taxon>Pseudomonadati</taxon>
        <taxon>Pseudomonadota</taxon>
        <taxon>Alphaproteobacteria</taxon>
        <taxon>Rhodospirillales</taxon>
        <taxon>Azospirillaceae</taxon>
        <taxon>Azospirillum</taxon>
    </lineage>
</organism>
<protein>
    <submittedName>
        <fullName evidence="1">Uncharacterized protein</fullName>
    </submittedName>
</protein>
<sequence length="64" mass="7428">MRRTRSSYPSPSVYRAVLVLRRAGRRVESYDRDRRLHVVDNAIMDEPMLVARAGQSTPAATRRR</sequence>
<dbReference type="Proteomes" id="UP000584642">
    <property type="component" value="Unassembled WGS sequence"/>
</dbReference>
<dbReference type="EMBL" id="JABFDB010000003">
    <property type="protein sequence ID" value="NYZ19542.1"/>
    <property type="molecule type" value="Genomic_DNA"/>
</dbReference>
<name>A0ABX2T664_9PROT</name>
<comment type="caution">
    <text evidence="1">The sequence shown here is derived from an EMBL/GenBank/DDBJ whole genome shotgun (WGS) entry which is preliminary data.</text>
</comment>
<dbReference type="RefSeq" id="WP_180281320.1">
    <property type="nucleotide sequence ID" value="NZ_JABFDB010000003.1"/>
</dbReference>
<proteinExistence type="predicted"/>
<evidence type="ECO:0000313" key="1">
    <source>
        <dbReference type="EMBL" id="NYZ19542.1"/>
    </source>
</evidence>
<keyword evidence="2" id="KW-1185">Reference proteome</keyword>
<gene>
    <name evidence="1" type="ORF">HND93_07450</name>
</gene>
<accession>A0ABX2T664</accession>
<evidence type="ECO:0000313" key="2">
    <source>
        <dbReference type="Proteomes" id="UP000584642"/>
    </source>
</evidence>